<dbReference type="PROSITE" id="PS00455">
    <property type="entry name" value="AMP_BINDING"/>
    <property type="match status" value="1"/>
</dbReference>
<dbReference type="InterPro" id="IPR032387">
    <property type="entry name" value="ACAS_N"/>
</dbReference>
<dbReference type="Pfam" id="PF16177">
    <property type="entry name" value="ACAS_N"/>
    <property type="match status" value="1"/>
</dbReference>
<evidence type="ECO:0000313" key="7">
    <source>
        <dbReference type="Proteomes" id="UP001151582"/>
    </source>
</evidence>
<dbReference type="InterPro" id="IPR025110">
    <property type="entry name" value="AMP-bd_C"/>
</dbReference>
<dbReference type="Gene3D" id="3.40.50.12780">
    <property type="entry name" value="N-terminal domain of ligase-like"/>
    <property type="match status" value="1"/>
</dbReference>
<feature type="domain" description="AMP-dependent synthetase/ligase" evidence="3">
    <location>
        <begin position="155"/>
        <end position="567"/>
    </location>
</feature>
<feature type="domain" description="AMP-binding enzyme C-terminal" evidence="4">
    <location>
        <begin position="671"/>
        <end position="772"/>
    </location>
</feature>
<dbReference type="OrthoDB" id="1706066at2759"/>
<feature type="region of interest" description="Disordered" evidence="2">
    <location>
        <begin position="564"/>
        <end position="589"/>
    </location>
</feature>
<sequence length="835" mass="91594">MSLWHHAYRSAVGVRAATEWVPVYLRPGYYQLPIAQSRRYSLSCSLPLHSRLANCRQPLIWRAVHTTSRRHQQPKIAPAPKQPLAPHHAQVAAHDNSLQNPDRFWLEASRSVAWFTEPTTGCQWSDEAQNYQWFADGTLNMAYNCLDRHVLAGRGGSVAIVHDSPVTGGKVTTVTYQQLLDQVVDFANVLRNNDVGKGDTVIIYMPLVVEAVVAMLACARIGAIHSVVFGGFAAPELAKRIIDCQPKVTVSASCGVEKDRCVPYKPLLDEALAISRQAGFAPKKNIVLQRPQLEAPLVASQGDVDWADQVHQSQTQRFRRLNPSSARGCEPMKSTDPLYVLYTSGTTGTPKGVVRDTGGHAVSLLWAMENFFSMAPGETFLATSDLGWVVGHSFICYGPLLRGATTVVYEGKPVGTPDPGAFWRVIAQHKVNAFFTAPTALMILRREDPEGKFMHQHDLSHLRGMYLAGERCPPEIVAHFQRLLPSTVPVVDNWWQTESGSPITGLAQGPCLLPDHGDISNEAFRSAMEHGRQQALPVRLGSCGLPFPGYDLRIIRVPDEDEVEVQPTHAATTSSANASVLSPRTPPAAVDEAMPGEQGQVVIKLPLPPGVFMSLWRNHAKYQETYFTRFPGYYDTGDNGLVDSDGYVHVLSRADDIINVAAHRLSTGVFEEVMVCHPQVAEACVVPCPHAVKGSVPLGFVVLKHLGTGPSAIDPTHATEVYQRYNQIPCSEVDPIRQEITQEVRSRVGAFASLQASHLIFVPRLPKTRSGKVLRKFLRSMTRFAIENKSSSPDEACPLPVPATIEDAGVATETWPLVVSFAHQHAPLSNESLKA</sequence>
<dbReference type="Pfam" id="PF00501">
    <property type="entry name" value="AMP-binding"/>
    <property type="match status" value="1"/>
</dbReference>
<dbReference type="Gene3D" id="3.30.300.30">
    <property type="match status" value="1"/>
</dbReference>
<proteinExistence type="inferred from homology"/>
<comment type="caution">
    <text evidence="6">The sequence shown here is derived from an EMBL/GenBank/DDBJ whole genome shotgun (WGS) entry which is preliminary data.</text>
</comment>
<gene>
    <name evidence="6" type="ORF">H4R34_002245</name>
</gene>
<feature type="region of interest" description="Disordered" evidence="2">
    <location>
        <begin position="70"/>
        <end position="93"/>
    </location>
</feature>
<dbReference type="InterPro" id="IPR000873">
    <property type="entry name" value="AMP-dep_synth/lig_dom"/>
</dbReference>
<dbReference type="InterPro" id="IPR042099">
    <property type="entry name" value="ANL_N_sf"/>
</dbReference>
<dbReference type="GO" id="GO:0050218">
    <property type="term" value="F:propionate-CoA ligase activity"/>
    <property type="evidence" value="ECO:0007669"/>
    <property type="project" value="TreeGrafter"/>
</dbReference>
<evidence type="ECO:0000256" key="1">
    <source>
        <dbReference type="ARBA" id="ARBA00006432"/>
    </source>
</evidence>
<comment type="similarity">
    <text evidence="1">Belongs to the ATP-dependent AMP-binding enzyme family.</text>
</comment>
<evidence type="ECO:0000259" key="4">
    <source>
        <dbReference type="Pfam" id="PF13193"/>
    </source>
</evidence>
<evidence type="ECO:0000259" key="5">
    <source>
        <dbReference type="Pfam" id="PF16177"/>
    </source>
</evidence>
<dbReference type="SUPFAM" id="SSF56801">
    <property type="entry name" value="Acetyl-CoA synthetase-like"/>
    <property type="match status" value="1"/>
</dbReference>
<evidence type="ECO:0000259" key="3">
    <source>
        <dbReference type="Pfam" id="PF00501"/>
    </source>
</evidence>
<dbReference type="InterPro" id="IPR045851">
    <property type="entry name" value="AMP-bd_C_sf"/>
</dbReference>
<organism evidence="6 7">
    <name type="scientific">Dimargaris verticillata</name>
    <dbReference type="NCBI Taxonomy" id="2761393"/>
    <lineage>
        <taxon>Eukaryota</taxon>
        <taxon>Fungi</taxon>
        <taxon>Fungi incertae sedis</taxon>
        <taxon>Zoopagomycota</taxon>
        <taxon>Kickxellomycotina</taxon>
        <taxon>Dimargaritomycetes</taxon>
        <taxon>Dimargaritales</taxon>
        <taxon>Dimargaritaceae</taxon>
        <taxon>Dimargaris</taxon>
    </lineage>
</organism>
<dbReference type="PANTHER" id="PTHR43347:SF3">
    <property type="entry name" value="ACYL-COA SYNTHETASE SHORT-CHAIN FAMILY MEMBER 3, MITOCHONDRIAL"/>
    <property type="match status" value="1"/>
</dbReference>
<dbReference type="Proteomes" id="UP001151582">
    <property type="component" value="Unassembled WGS sequence"/>
</dbReference>
<protein>
    <submittedName>
        <fullName evidence="6">Uncharacterized protein</fullName>
    </submittedName>
</protein>
<evidence type="ECO:0000313" key="6">
    <source>
        <dbReference type="EMBL" id="KAJ1980994.1"/>
    </source>
</evidence>
<feature type="compositionally biased region" description="Low complexity" evidence="2">
    <location>
        <begin position="568"/>
        <end position="579"/>
    </location>
</feature>
<dbReference type="PANTHER" id="PTHR43347">
    <property type="entry name" value="ACYL-COA SYNTHETASE"/>
    <property type="match status" value="1"/>
</dbReference>
<dbReference type="InterPro" id="IPR020845">
    <property type="entry name" value="AMP-binding_CS"/>
</dbReference>
<accession>A0A9W8B6W7</accession>
<dbReference type="Pfam" id="PF13193">
    <property type="entry name" value="AMP-binding_C"/>
    <property type="match status" value="1"/>
</dbReference>
<keyword evidence="7" id="KW-1185">Reference proteome</keyword>
<evidence type="ECO:0000256" key="2">
    <source>
        <dbReference type="SAM" id="MobiDB-lite"/>
    </source>
</evidence>
<feature type="compositionally biased region" description="Low complexity" evidence="2">
    <location>
        <begin position="74"/>
        <end position="86"/>
    </location>
</feature>
<dbReference type="EMBL" id="JANBQB010000142">
    <property type="protein sequence ID" value="KAJ1980994.1"/>
    <property type="molecule type" value="Genomic_DNA"/>
</dbReference>
<dbReference type="AlphaFoldDB" id="A0A9W8B6W7"/>
<reference evidence="6" key="1">
    <citation type="submission" date="2022-07" db="EMBL/GenBank/DDBJ databases">
        <title>Phylogenomic reconstructions and comparative analyses of Kickxellomycotina fungi.</title>
        <authorList>
            <person name="Reynolds N.K."/>
            <person name="Stajich J.E."/>
            <person name="Barry K."/>
            <person name="Grigoriev I.V."/>
            <person name="Crous P."/>
            <person name="Smith M.E."/>
        </authorList>
    </citation>
    <scope>NUCLEOTIDE SEQUENCE</scope>
    <source>
        <strain evidence="6">RSA 567</strain>
    </source>
</reference>
<name>A0A9W8B6W7_9FUNG</name>
<feature type="domain" description="Acetyl-coenzyme A synthetase N-terminal" evidence="5">
    <location>
        <begin position="93"/>
        <end position="145"/>
    </location>
</feature>